<evidence type="ECO:0000259" key="4">
    <source>
        <dbReference type="Pfam" id="PF07859"/>
    </source>
</evidence>
<evidence type="ECO:0000313" key="5">
    <source>
        <dbReference type="EMBL" id="CAL1694179.1"/>
    </source>
</evidence>
<feature type="compositionally biased region" description="Low complexity" evidence="3">
    <location>
        <begin position="687"/>
        <end position="697"/>
    </location>
</feature>
<keyword evidence="6" id="KW-1185">Reference proteome</keyword>
<keyword evidence="2" id="KW-0378">Hydrolase</keyword>
<sequence length="717" mass="79104">MAWPLSLFTSGDPAGALSEPDDSGDQSEKRSTLEASVAALLRHYETPGVSLPPSARVGDPKLKQKEGVPLKIWQFWQYGAFAAMKVIDISGAILSHSIRGPPRPSWGIEMTLLSTIMRDVHHHSHLADITTIRLLMSVTGLVPVPSDALVTPVTFRVRKRCLRGILSDFDSMEDGTRELSGEWVVGHRTWQRLQREWKSSKRTKADMPPMPNDDKSKTKRRERHPPKRKEMVVLYLHGGAYYTSSAATHRLITIPLAKALDARLFSVDYRLAPETRFPGPLHDAVSAYFRMIDDLHISPSNIIVVGDSAGGGLSLALMMYLRDNGYPLPGGAILMSPWVDLTMSCDSWELNAQYDIVPKPLPGDHLNPIACYLGEHMEKYLTHPYASPLFGDLKGLPPMLIQAGDAEVLRDEITLLAHKATLAGVEVRHELYEDAVHVFQSIPFLETSRRAFLSAREFVRDVFPGAQSDSRQALEGQAEEELEQEINNNSARVVKGDGTECKTASEDISAALGVTSTDDESSSSKGADTPEEEPSWVTPWSSPQVSDSEKENIVVTEPQGNAPRTNAKSFPSTRRNSTAAALPPSAPRLTPTSVRRRRSNSQILFPKDPVSSRAPTRQSSREFSHRLFTLSMSSSTAPPPRPSIRRSHTSHPDITSLCQQWANNGPANQTLTYKPENTGLPRRKHSLTLSHSDASSSNDVATSSPCLAQQKTKKYII</sequence>
<feature type="region of interest" description="Disordered" evidence="3">
    <location>
        <begin position="1"/>
        <end position="32"/>
    </location>
</feature>
<dbReference type="PROSITE" id="PS01173">
    <property type="entry name" value="LIPASE_GDXG_HIS"/>
    <property type="match status" value="1"/>
</dbReference>
<dbReference type="Proteomes" id="UP001497453">
    <property type="component" value="Chromosome 1"/>
</dbReference>
<dbReference type="Gene3D" id="3.40.50.1820">
    <property type="entry name" value="alpha/beta hydrolase"/>
    <property type="match status" value="1"/>
</dbReference>
<feature type="compositionally biased region" description="Polar residues" evidence="3">
    <location>
        <begin position="652"/>
        <end position="672"/>
    </location>
</feature>
<dbReference type="InterPro" id="IPR029058">
    <property type="entry name" value="AB_hydrolase_fold"/>
</dbReference>
<dbReference type="InterPro" id="IPR050300">
    <property type="entry name" value="GDXG_lipolytic_enzyme"/>
</dbReference>
<dbReference type="Pfam" id="PF07859">
    <property type="entry name" value="Abhydrolase_3"/>
    <property type="match status" value="1"/>
</dbReference>
<evidence type="ECO:0000256" key="1">
    <source>
        <dbReference type="ARBA" id="ARBA00010515"/>
    </source>
</evidence>
<evidence type="ECO:0000256" key="2">
    <source>
        <dbReference type="ARBA" id="ARBA00022801"/>
    </source>
</evidence>
<feature type="compositionally biased region" description="Basic and acidic residues" evidence="3">
    <location>
        <begin position="195"/>
        <end position="205"/>
    </location>
</feature>
<evidence type="ECO:0000313" key="6">
    <source>
        <dbReference type="Proteomes" id="UP001497453"/>
    </source>
</evidence>
<protein>
    <recommendedName>
        <fullName evidence="4">Alpha/beta hydrolase fold-3 domain-containing protein</fullName>
    </recommendedName>
</protein>
<feature type="region of interest" description="Disordered" evidence="3">
    <location>
        <begin position="195"/>
        <end position="227"/>
    </location>
</feature>
<feature type="domain" description="Alpha/beta hydrolase fold-3" evidence="4">
    <location>
        <begin position="233"/>
        <end position="440"/>
    </location>
</feature>
<dbReference type="EMBL" id="OZ037944">
    <property type="protein sequence ID" value="CAL1694179.1"/>
    <property type="molecule type" value="Genomic_DNA"/>
</dbReference>
<reference evidence="6" key="1">
    <citation type="submission" date="2024-04" db="EMBL/GenBank/DDBJ databases">
        <authorList>
            <person name="Shaw F."/>
            <person name="Minotto A."/>
        </authorList>
    </citation>
    <scope>NUCLEOTIDE SEQUENCE [LARGE SCALE GENOMIC DNA]</scope>
</reference>
<dbReference type="InterPro" id="IPR002168">
    <property type="entry name" value="Lipase_GDXG_HIS_AS"/>
</dbReference>
<accession>A0ABP1CHU7</accession>
<dbReference type="InterPro" id="IPR013094">
    <property type="entry name" value="AB_hydrolase_3"/>
</dbReference>
<organism evidence="5 6">
    <name type="scientific">Somion occarium</name>
    <dbReference type="NCBI Taxonomy" id="3059160"/>
    <lineage>
        <taxon>Eukaryota</taxon>
        <taxon>Fungi</taxon>
        <taxon>Dikarya</taxon>
        <taxon>Basidiomycota</taxon>
        <taxon>Agaricomycotina</taxon>
        <taxon>Agaricomycetes</taxon>
        <taxon>Polyporales</taxon>
        <taxon>Cerrenaceae</taxon>
        <taxon>Somion</taxon>
    </lineage>
</organism>
<feature type="compositionally biased region" description="Polar residues" evidence="3">
    <location>
        <begin position="558"/>
        <end position="579"/>
    </location>
</feature>
<name>A0ABP1CHU7_9APHY</name>
<gene>
    <name evidence="5" type="ORF">GFSPODELE1_LOCUS191</name>
</gene>
<dbReference type="PANTHER" id="PTHR48081:SF26">
    <property type="entry name" value="ALPHA_BETA HYDROLASE FOLD-3 DOMAIN-CONTAINING PROTEIN"/>
    <property type="match status" value="1"/>
</dbReference>
<feature type="compositionally biased region" description="Basic residues" evidence="3">
    <location>
        <begin position="217"/>
        <end position="227"/>
    </location>
</feature>
<proteinExistence type="inferred from homology"/>
<feature type="region of interest" description="Disordered" evidence="3">
    <location>
        <begin position="507"/>
        <end position="705"/>
    </location>
</feature>
<comment type="similarity">
    <text evidence="1">Belongs to the 'GDXG' lipolytic enzyme family.</text>
</comment>
<evidence type="ECO:0000256" key="3">
    <source>
        <dbReference type="SAM" id="MobiDB-lite"/>
    </source>
</evidence>
<dbReference type="SUPFAM" id="SSF53474">
    <property type="entry name" value="alpha/beta-Hydrolases"/>
    <property type="match status" value="1"/>
</dbReference>
<dbReference type="PANTHER" id="PTHR48081">
    <property type="entry name" value="AB HYDROLASE SUPERFAMILY PROTEIN C4A8.06C"/>
    <property type="match status" value="1"/>
</dbReference>